<reference evidence="3" key="3">
    <citation type="submission" date="2020-12" db="UniProtKB">
        <authorList>
            <consortium name="EnsemblPlants"/>
        </authorList>
    </citation>
    <scope>IDENTIFICATION</scope>
</reference>
<reference evidence="2 4" key="2">
    <citation type="journal article" date="2018" name="Plant J.">
        <title>The Physcomitrella patens chromosome-scale assembly reveals moss genome structure and evolution.</title>
        <authorList>
            <person name="Lang D."/>
            <person name="Ullrich K.K."/>
            <person name="Murat F."/>
            <person name="Fuchs J."/>
            <person name="Jenkins J."/>
            <person name="Haas F.B."/>
            <person name="Piednoel M."/>
            <person name="Gundlach H."/>
            <person name="Van Bel M."/>
            <person name="Meyberg R."/>
            <person name="Vives C."/>
            <person name="Morata J."/>
            <person name="Symeonidi A."/>
            <person name="Hiss M."/>
            <person name="Muchero W."/>
            <person name="Kamisugi Y."/>
            <person name="Saleh O."/>
            <person name="Blanc G."/>
            <person name="Decker E.L."/>
            <person name="van Gessel N."/>
            <person name="Grimwood J."/>
            <person name="Hayes R.D."/>
            <person name="Graham S.W."/>
            <person name="Gunter L.E."/>
            <person name="McDaniel S.F."/>
            <person name="Hoernstein S.N.W."/>
            <person name="Larsson A."/>
            <person name="Li F.W."/>
            <person name="Perroud P.F."/>
            <person name="Phillips J."/>
            <person name="Ranjan P."/>
            <person name="Rokshar D.S."/>
            <person name="Rothfels C.J."/>
            <person name="Schneider L."/>
            <person name="Shu S."/>
            <person name="Stevenson D.W."/>
            <person name="Thummler F."/>
            <person name="Tillich M."/>
            <person name="Villarreal Aguilar J.C."/>
            <person name="Widiez T."/>
            <person name="Wong G.K."/>
            <person name="Wymore A."/>
            <person name="Zhang Y."/>
            <person name="Zimmer A.D."/>
            <person name="Quatrano R.S."/>
            <person name="Mayer K.F.X."/>
            <person name="Goodstein D."/>
            <person name="Casacuberta J.M."/>
            <person name="Vandepoele K."/>
            <person name="Reski R."/>
            <person name="Cuming A.C."/>
            <person name="Tuskan G.A."/>
            <person name="Maumus F."/>
            <person name="Salse J."/>
            <person name="Schmutz J."/>
            <person name="Rensing S.A."/>
        </authorList>
    </citation>
    <scope>NUCLEOTIDE SEQUENCE [LARGE SCALE GENOMIC DNA]</scope>
    <source>
        <strain evidence="3 4">cv. Gransden 2004</strain>
    </source>
</reference>
<protein>
    <submittedName>
        <fullName evidence="2 3">Uncharacterized protein</fullName>
    </submittedName>
</protein>
<dbReference type="EnsemblPlants" id="Pp3c11_21630V3.1">
    <property type="protein sequence ID" value="PAC:32959450.CDS.1"/>
    <property type="gene ID" value="Pp3c11_21630"/>
</dbReference>
<evidence type="ECO:0000313" key="3">
    <source>
        <dbReference type="EnsemblPlants" id="PAC:32959450.CDS.1"/>
    </source>
</evidence>
<keyword evidence="4" id="KW-1185">Reference proteome</keyword>
<dbReference type="EnsemblPlants" id="Pp3c11_21630V3.2">
    <property type="protein sequence ID" value="PAC:32959451.CDS.1"/>
    <property type="gene ID" value="Pp3c11_21630"/>
</dbReference>
<dbReference type="Gramene" id="Pp3c11_21630V3.2">
    <property type="protein sequence ID" value="PAC:32959451.CDS.1"/>
    <property type="gene ID" value="Pp3c11_21630"/>
</dbReference>
<reference evidence="2 4" key="1">
    <citation type="journal article" date="2008" name="Science">
        <title>The Physcomitrella genome reveals evolutionary insights into the conquest of land by plants.</title>
        <authorList>
            <person name="Rensing S."/>
            <person name="Lang D."/>
            <person name="Zimmer A."/>
            <person name="Terry A."/>
            <person name="Salamov A."/>
            <person name="Shapiro H."/>
            <person name="Nishiyama T."/>
            <person name="Perroud P.-F."/>
            <person name="Lindquist E."/>
            <person name="Kamisugi Y."/>
            <person name="Tanahashi T."/>
            <person name="Sakakibara K."/>
            <person name="Fujita T."/>
            <person name="Oishi K."/>
            <person name="Shin-I T."/>
            <person name="Kuroki Y."/>
            <person name="Toyoda A."/>
            <person name="Suzuki Y."/>
            <person name="Hashimoto A."/>
            <person name="Yamaguchi K."/>
            <person name="Sugano A."/>
            <person name="Kohara Y."/>
            <person name="Fujiyama A."/>
            <person name="Anterola A."/>
            <person name="Aoki S."/>
            <person name="Ashton N."/>
            <person name="Barbazuk W.B."/>
            <person name="Barker E."/>
            <person name="Bennetzen J."/>
            <person name="Bezanilla M."/>
            <person name="Blankenship R."/>
            <person name="Cho S.H."/>
            <person name="Dutcher S."/>
            <person name="Estelle M."/>
            <person name="Fawcett J.A."/>
            <person name="Gundlach H."/>
            <person name="Hanada K."/>
            <person name="Heyl A."/>
            <person name="Hicks K.A."/>
            <person name="Hugh J."/>
            <person name="Lohr M."/>
            <person name="Mayer K."/>
            <person name="Melkozernov A."/>
            <person name="Murata T."/>
            <person name="Nelson D."/>
            <person name="Pils B."/>
            <person name="Prigge M."/>
            <person name="Reiss B."/>
            <person name="Renner T."/>
            <person name="Rombauts S."/>
            <person name="Rushton P."/>
            <person name="Sanderfoot A."/>
            <person name="Schween G."/>
            <person name="Shiu S.-H."/>
            <person name="Stueber K."/>
            <person name="Theodoulou F.L."/>
            <person name="Tu H."/>
            <person name="Van de Peer Y."/>
            <person name="Verrier P.J."/>
            <person name="Waters E."/>
            <person name="Wood A."/>
            <person name="Yang L."/>
            <person name="Cove D."/>
            <person name="Cuming A."/>
            <person name="Hasebe M."/>
            <person name="Lucas S."/>
            <person name="Mishler D.B."/>
            <person name="Reski R."/>
            <person name="Grigoriev I."/>
            <person name="Quatrano R.S."/>
            <person name="Boore J.L."/>
        </authorList>
    </citation>
    <scope>NUCLEOTIDE SEQUENCE [LARGE SCALE GENOMIC DNA]</scope>
    <source>
        <strain evidence="3 4">cv. Gransden 2004</strain>
    </source>
</reference>
<sequence>MCLAVCPSLLSIRLSVHPDASPDAQRNESPLPHRCASSQQRRRGRILLSTFLFWSMIPRLTCFDE</sequence>
<evidence type="ECO:0000256" key="1">
    <source>
        <dbReference type="SAM" id="MobiDB-lite"/>
    </source>
</evidence>
<name>A0A2K1JVM2_PHYPA</name>
<proteinExistence type="predicted"/>
<dbReference type="PaxDb" id="3218-PP1S31_275V6.1"/>
<dbReference type="EMBL" id="ABEU02000011">
    <property type="protein sequence ID" value="PNR45572.1"/>
    <property type="molecule type" value="Genomic_DNA"/>
</dbReference>
<dbReference type="AlphaFoldDB" id="A0A2K1JVM2"/>
<dbReference type="InParanoid" id="A0A2K1JVM2"/>
<evidence type="ECO:0000313" key="2">
    <source>
        <dbReference type="EMBL" id="PNR45572.1"/>
    </source>
</evidence>
<feature type="region of interest" description="Disordered" evidence="1">
    <location>
        <begin position="19"/>
        <end position="39"/>
    </location>
</feature>
<dbReference type="Gramene" id="Pp3c11_21630V3.1">
    <property type="protein sequence ID" value="PAC:32959450.CDS.1"/>
    <property type="gene ID" value="Pp3c11_21630"/>
</dbReference>
<organism evidence="2">
    <name type="scientific">Physcomitrium patens</name>
    <name type="common">Spreading-leaved earth moss</name>
    <name type="synonym">Physcomitrella patens</name>
    <dbReference type="NCBI Taxonomy" id="3218"/>
    <lineage>
        <taxon>Eukaryota</taxon>
        <taxon>Viridiplantae</taxon>
        <taxon>Streptophyta</taxon>
        <taxon>Embryophyta</taxon>
        <taxon>Bryophyta</taxon>
        <taxon>Bryophytina</taxon>
        <taxon>Bryopsida</taxon>
        <taxon>Funariidae</taxon>
        <taxon>Funariales</taxon>
        <taxon>Funariaceae</taxon>
        <taxon>Physcomitrium</taxon>
    </lineage>
</organism>
<dbReference type="Proteomes" id="UP000006727">
    <property type="component" value="Chromosome 11"/>
</dbReference>
<gene>
    <name evidence="2" type="ORF">PHYPA_015343</name>
</gene>
<evidence type="ECO:0000313" key="4">
    <source>
        <dbReference type="Proteomes" id="UP000006727"/>
    </source>
</evidence>
<accession>A0A2K1JVM2</accession>